<organism evidence="2 3">
    <name type="scientific">Gigaspora margarita</name>
    <dbReference type="NCBI Taxonomy" id="4874"/>
    <lineage>
        <taxon>Eukaryota</taxon>
        <taxon>Fungi</taxon>
        <taxon>Fungi incertae sedis</taxon>
        <taxon>Mucoromycota</taxon>
        <taxon>Glomeromycotina</taxon>
        <taxon>Glomeromycetes</taxon>
        <taxon>Diversisporales</taxon>
        <taxon>Gigasporaceae</taxon>
        <taxon>Gigaspora</taxon>
    </lineage>
</organism>
<accession>A0ABN7W2D2</accession>
<dbReference type="Proteomes" id="UP000789901">
    <property type="component" value="Unassembled WGS sequence"/>
</dbReference>
<evidence type="ECO:0000313" key="3">
    <source>
        <dbReference type="Proteomes" id="UP000789901"/>
    </source>
</evidence>
<feature type="non-terminal residue" evidence="2">
    <location>
        <position position="241"/>
    </location>
</feature>
<sequence>METDQIHSYINKHDSSSSTRIFGLDKQNAKVYSVLSKEIRALDKKLDNYYSKYNSLKKLVKRLERSVEFLVTELEDLDECVDRETVVDLIHEIALSPNIKKYKNSSYSSESFEESDLVETVVVKKRNALPPKQQRKACQKRLKKVISTGSNRFSSTSHVSMGYYSEYTDEYKTYWVEFTALFNNRRKKEGCSPTQLYNILLIEIGLSASTLASFYRHQKSPRKTSIDKIIEWVEKEGNKKV</sequence>
<gene>
    <name evidence="2" type="ORF">GMARGA_LOCUS25174</name>
</gene>
<keyword evidence="3" id="KW-1185">Reference proteome</keyword>
<dbReference type="EMBL" id="CAJVQB010027587">
    <property type="protein sequence ID" value="CAG8810789.1"/>
    <property type="molecule type" value="Genomic_DNA"/>
</dbReference>
<name>A0ABN7W2D2_GIGMA</name>
<reference evidence="2 3" key="1">
    <citation type="submission" date="2021-06" db="EMBL/GenBank/DDBJ databases">
        <authorList>
            <person name="Kallberg Y."/>
            <person name="Tangrot J."/>
            <person name="Rosling A."/>
        </authorList>
    </citation>
    <scope>NUCLEOTIDE SEQUENCE [LARGE SCALE GENOMIC DNA]</scope>
    <source>
        <strain evidence="2 3">120-4 pot B 10/14</strain>
    </source>
</reference>
<feature type="coiled-coil region" evidence="1">
    <location>
        <begin position="39"/>
        <end position="80"/>
    </location>
</feature>
<protein>
    <submittedName>
        <fullName evidence="2">36728_t:CDS:1</fullName>
    </submittedName>
</protein>
<proteinExistence type="predicted"/>
<evidence type="ECO:0000256" key="1">
    <source>
        <dbReference type="SAM" id="Coils"/>
    </source>
</evidence>
<comment type="caution">
    <text evidence="2">The sequence shown here is derived from an EMBL/GenBank/DDBJ whole genome shotgun (WGS) entry which is preliminary data.</text>
</comment>
<keyword evidence="1" id="KW-0175">Coiled coil</keyword>
<evidence type="ECO:0000313" key="2">
    <source>
        <dbReference type="EMBL" id="CAG8810789.1"/>
    </source>
</evidence>